<evidence type="ECO:0000256" key="8">
    <source>
        <dbReference type="ARBA" id="ARBA00031423"/>
    </source>
</evidence>
<evidence type="ECO:0000256" key="5">
    <source>
        <dbReference type="ARBA" id="ARBA00022676"/>
    </source>
</evidence>
<dbReference type="SUPFAM" id="SSF51445">
    <property type="entry name" value="(Trans)glycosidases"/>
    <property type="match status" value="1"/>
</dbReference>
<dbReference type="Proteomes" id="UP000029066">
    <property type="component" value="Unassembled WGS sequence"/>
</dbReference>
<evidence type="ECO:0000256" key="1">
    <source>
        <dbReference type="ARBA" id="ARBA00000439"/>
    </source>
</evidence>
<dbReference type="PANTHER" id="PTHR32438:SF5">
    <property type="entry name" value="4-ALPHA-GLUCANOTRANSFERASE DPE1, CHLOROPLASTIC_AMYLOPLASTIC"/>
    <property type="match status" value="1"/>
</dbReference>
<dbReference type="Gene3D" id="3.20.20.80">
    <property type="entry name" value="Glycosidases"/>
    <property type="match status" value="1"/>
</dbReference>
<dbReference type="InterPro" id="IPR003385">
    <property type="entry name" value="Glyco_hydro_77"/>
</dbReference>
<feature type="domain" description="MalQ N-terminal beta-sandwich" evidence="12">
    <location>
        <begin position="101"/>
        <end position="172"/>
    </location>
</feature>
<name>A0A087DBH7_9BIFI</name>
<reference evidence="13 14" key="1">
    <citation type="submission" date="2014-03" db="EMBL/GenBank/DDBJ databases">
        <title>Genomics of Bifidobacteria.</title>
        <authorList>
            <person name="Ventura M."/>
            <person name="Milani C."/>
            <person name="Lugli G.A."/>
        </authorList>
    </citation>
    <scope>NUCLEOTIDE SEQUENCE [LARGE SCALE GENOMIC DNA]</scope>
    <source>
        <strain evidence="13 14">DSM 23967</strain>
    </source>
</reference>
<dbReference type="InterPro" id="IPR048458">
    <property type="entry name" value="MalQ_N"/>
</dbReference>
<dbReference type="STRING" id="1437607.BISA_0572"/>
<evidence type="ECO:0000259" key="12">
    <source>
        <dbReference type="Pfam" id="PF21226"/>
    </source>
</evidence>
<comment type="similarity">
    <text evidence="2 10">Belongs to the disproportionating enzyme family.</text>
</comment>
<dbReference type="InterPro" id="IPR017853">
    <property type="entry name" value="GH"/>
</dbReference>
<gene>
    <name evidence="13" type="ORF">BISA_0572</name>
</gene>
<evidence type="ECO:0000256" key="10">
    <source>
        <dbReference type="RuleBase" id="RU361207"/>
    </source>
</evidence>
<keyword evidence="6 10" id="KW-0808">Transferase</keyword>
<keyword evidence="5 10" id="KW-0328">Glycosyltransferase</keyword>
<proteinExistence type="inferred from homology"/>
<evidence type="ECO:0000256" key="9">
    <source>
        <dbReference type="ARBA" id="ARBA00031501"/>
    </source>
</evidence>
<comment type="catalytic activity">
    <reaction evidence="1 10">
        <text>Transfers a segment of a (1-&gt;4)-alpha-D-glucan to a new position in an acceptor, which may be glucose or a (1-&gt;4)-alpha-D-glucan.</text>
        <dbReference type="EC" id="2.4.1.25"/>
    </reaction>
</comment>
<sequence>MTDEQSNGNAAAAVAKEASADGETQSSQRTESAARLARPLIRLAKASGLATSFIDQLGTYTEISDEALIAVLKALNVDASTPQAVTQSIENLEASERAQLLPPTIVGVVGKQTRVELNCASDADVNVSITLEDGSAFTDFTVLPSFNSDRPVLTLGDDLPMGYHTLTATVVTPDDAAATPTAAVPGIRTGTATIINAPERIPVPEAVQERHRWGWMAQMYSVRSHESWGIGDYGDLQRMLADAARKTGADFMLINPIHAGAPIPPLEPSPYLPESRRFLNVTYIRPQDIPEYATLSAETRAKVDALHDSVAYRNEESTPMDINAAWEAKRPALRLIFDAGRSAEREQQFEAFKAAAGPDLDSFATWCLCFEVWGAPWGENRWFFEKTIDDPAVRELVAAHYDLFEFNRWLQWIAAEQVTAAQQTATESGMALGLMQDMAVGVHGLGADAWANPERFATGGVTVGCPPDFYNQQGQDWGQPPFNPRYLEATGYRVYREMVHSMYEHAGAVRIDHMLGLFRLWWIPQGLGARNGAYVMYNHEAMLGVLAIEATRAGGMVVGEDLGTVPDYVRQILAERGVLGTDVEWFSRENDSPNAGDPYKGPEEYRKQALASVTTHDLPPTAGYLTFEHVKLREQLHLLSEPVEEFAASALAERTAMMNRLVESGYISQSVADDVPAHIQEIVEAMHAMLTDTPSLLLQAALVDGVGETRSQNQPGTSSEYSNWRVPLADEDGHVVLSNEVFDLPRVQSLAAVMRGERQ</sequence>
<dbReference type="RefSeq" id="WP_033890757.1">
    <property type="nucleotide sequence ID" value="NZ_JDUT01000001.1"/>
</dbReference>
<accession>A0A087DBH7</accession>
<evidence type="ECO:0000256" key="2">
    <source>
        <dbReference type="ARBA" id="ARBA00005684"/>
    </source>
</evidence>
<dbReference type="OrthoDB" id="9811841at2"/>
<evidence type="ECO:0000256" key="11">
    <source>
        <dbReference type="SAM" id="MobiDB-lite"/>
    </source>
</evidence>
<dbReference type="PANTHER" id="PTHR32438">
    <property type="entry name" value="4-ALPHA-GLUCANOTRANSFERASE DPE1, CHLOROPLASTIC/AMYLOPLASTIC"/>
    <property type="match status" value="1"/>
</dbReference>
<evidence type="ECO:0000313" key="13">
    <source>
        <dbReference type="EMBL" id="KFI92877.1"/>
    </source>
</evidence>
<comment type="caution">
    <text evidence="13">The sequence shown here is derived from an EMBL/GenBank/DDBJ whole genome shotgun (WGS) entry which is preliminary data.</text>
</comment>
<evidence type="ECO:0000256" key="4">
    <source>
        <dbReference type="ARBA" id="ARBA00020295"/>
    </source>
</evidence>
<organism evidence="13 14">
    <name type="scientific">Bifidobacterium saguini DSM 23967</name>
    <dbReference type="NCBI Taxonomy" id="1437607"/>
    <lineage>
        <taxon>Bacteria</taxon>
        <taxon>Bacillati</taxon>
        <taxon>Actinomycetota</taxon>
        <taxon>Actinomycetes</taxon>
        <taxon>Bifidobacteriales</taxon>
        <taxon>Bifidobacteriaceae</taxon>
        <taxon>Bifidobacterium</taxon>
    </lineage>
</organism>
<dbReference type="GO" id="GO:0005975">
    <property type="term" value="P:carbohydrate metabolic process"/>
    <property type="evidence" value="ECO:0007669"/>
    <property type="project" value="InterPro"/>
</dbReference>
<keyword evidence="7 10" id="KW-0119">Carbohydrate metabolism</keyword>
<evidence type="ECO:0000313" key="14">
    <source>
        <dbReference type="Proteomes" id="UP000029066"/>
    </source>
</evidence>
<dbReference type="Pfam" id="PF02446">
    <property type="entry name" value="Glyco_hydro_77"/>
    <property type="match status" value="1"/>
</dbReference>
<dbReference type="NCBIfam" id="TIGR00217">
    <property type="entry name" value="malQ"/>
    <property type="match status" value="1"/>
</dbReference>
<evidence type="ECO:0000256" key="7">
    <source>
        <dbReference type="ARBA" id="ARBA00023277"/>
    </source>
</evidence>
<dbReference type="AlphaFoldDB" id="A0A087DBH7"/>
<feature type="compositionally biased region" description="Polar residues" evidence="11">
    <location>
        <begin position="22"/>
        <end position="31"/>
    </location>
</feature>
<evidence type="ECO:0000256" key="6">
    <source>
        <dbReference type="ARBA" id="ARBA00022679"/>
    </source>
</evidence>
<dbReference type="GO" id="GO:0004134">
    <property type="term" value="F:4-alpha-glucanotransferase activity"/>
    <property type="evidence" value="ECO:0007669"/>
    <property type="project" value="UniProtKB-EC"/>
</dbReference>
<dbReference type="EMBL" id="JGZN01000007">
    <property type="protein sequence ID" value="KFI92877.1"/>
    <property type="molecule type" value="Genomic_DNA"/>
</dbReference>
<protein>
    <recommendedName>
        <fullName evidence="4 10">4-alpha-glucanotransferase</fullName>
        <ecNumber evidence="3 10">2.4.1.25</ecNumber>
    </recommendedName>
    <alternativeName>
        <fullName evidence="8 10">Amylomaltase</fullName>
    </alternativeName>
    <alternativeName>
        <fullName evidence="9 10">Disproportionating enzyme</fullName>
    </alternativeName>
</protein>
<evidence type="ECO:0000256" key="3">
    <source>
        <dbReference type="ARBA" id="ARBA00012560"/>
    </source>
</evidence>
<dbReference type="EC" id="2.4.1.25" evidence="3 10"/>
<dbReference type="Pfam" id="PF21226">
    <property type="entry name" value="MalQ_N"/>
    <property type="match status" value="1"/>
</dbReference>
<feature type="region of interest" description="Disordered" evidence="11">
    <location>
        <begin position="1"/>
        <end position="32"/>
    </location>
</feature>